<keyword evidence="5" id="KW-0732">Signal</keyword>
<name>A0A368SQ42_SETIT</name>
<keyword evidence="2 4" id="KW-0808">Transferase</keyword>
<accession>A0A368SQ42</accession>
<dbReference type="Pfam" id="PF08541">
    <property type="entry name" value="ACP_syn_III_C"/>
    <property type="match status" value="1"/>
</dbReference>
<evidence type="ECO:0000256" key="2">
    <source>
        <dbReference type="ARBA" id="ARBA00022679"/>
    </source>
</evidence>
<protein>
    <recommendedName>
        <fullName evidence="4">3-ketoacyl-CoA synthase</fullName>
        <ecNumber evidence="4">2.3.1.-</ecNumber>
    </recommendedName>
</protein>
<feature type="domain" description="Beta-ketoacyl-[acyl-carrier-protein] synthase III C-terminal" evidence="7">
    <location>
        <begin position="339"/>
        <end position="419"/>
    </location>
</feature>
<dbReference type="Pfam" id="PF08392">
    <property type="entry name" value="FAE1_CUT1_RppA"/>
    <property type="match status" value="1"/>
</dbReference>
<feature type="chain" id="PRO_5016867888" description="3-ketoacyl-CoA synthase" evidence="5">
    <location>
        <begin position="22"/>
        <end position="495"/>
    </location>
</feature>
<feature type="signal peptide" evidence="5">
    <location>
        <begin position="1"/>
        <end position="21"/>
    </location>
</feature>
<dbReference type="GO" id="GO:0016020">
    <property type="term" value="C:membrane"/>
    <property type="evidence" value="ECO:0007669"/>
    <property type="project" value="InterPro"/>
</dbReference>
<feature type="domain" description="FAE" evidence="6">
    <location>
        <begin position="25"/>
        <end position="318"/>
    </location>
</feature>
<gene>
    <name evidence="8" type="ORF">SETIT_9G383300v2</name>
</gene>
<dbReference type="InterPro" id="IPR012392">
    <property type="entry name" value="3-ktacl-CoA_syn"/>
</dbReference>
<evidence type="ECO:0000256" key="3">
    <source>
        <dbReference type="ARBA" id="ARBA00023315"/>
    </source>
</evidence>
<evidence type="ECO:0000256" key="1">
    <source>
        <dbReference type="ARBA" id="ARBA00005531"/>
    </source>
</evidence>
<evidence type="ECO:0000259" key="7">
    <source>
        <dbReference type="Pfam" id="PF08541"/>
    </source>
</evidence>
<dbReference type="InterPro" id="IPR016039">
    <property type="entry name" value="Thiolase-like"/>
</dbReference>
<reference evidence="8" key="1">
    <citation type="journal article" date="2012" name="Nat. Biotechnol.">
        <title>Reference genome sequence of the model plant Setaria.</title>
        <authorList>
            <person name="Bennetzen J.L."/>
            <person name="Schmutz J."/>
            <person name="Wang H."/>
            <person name="Percifield R."/>
            <person name="Hawkins J."/>
            <person name="Pontaroli A.C."/>
            <person name="Estep M."/>
            <person name="Feng L."/>
            <person name="Vaughn J.N."/>
            <person name="Grimwood J."/>
            <person name="Jenkins J."/>
            <person name="Barry K."/>
            <person name="Lindquist E."/>
            <person name="Hellsten U."/>
            <person name="Deshpande S."/>
            <person name="Wang X."/>
            <person name="Wu X."/>
            <person name="Mitros T."/>
            <person name="Triplett J."/>
            <person name="Yang X."/>
            <person name="Ye C.Y."/>
            <person name="Mauro-Herrera M."/>
            <person name="Wang L."/>
            <person name="Li P."/>
            <person name="Sharma M."/>
            <person name="Sharma R."/>
            <person name="Ronald P.C."/>
            <person name="Panaud O."/>
            <person name="Kellogg E.A."/>
            <person name="Brutnell T.P."/>
            <person name="Doust A.N."/>
            <person name="Tuskan G.A."/>
            <person name="Rokhsar D."/>
            <person name="Devos K.M."/>
        </authorList>
    </citation>
    <scope>NUCLEOTIDE SEQUENCE [LARGE SCALE GENOMIC DNA]</scope>
    <source>
        <strain evidence="8">Yugu1</strain>
    </source>
</reference>
<dbReference type="AlphaFoldDB" id="A0A368SQ42"/>
<dbReference type="UniPathway" id="UPA00094"/>
<dbReference type="InterPro" id="IPR013747">
    <property type="entry name" value="ACP_syn_III_C"/>
</dbReference>
<dbReference type="GO" id="GO:0016747">
    <property type="term" value="F:acyltransferase activity, transferring groups other than amino-acyl groups"/>
    <property type="evidence" value="ECO:0007669"/>
    <property type="project" value="InterPro"/>
</dbReference>
<dbReference type="GO" id="GO:0006633">
    <property type="term" value="P:fatty acid biosynthetic process"/>
    <property type="evidence" value="ECO:0007669"/>
    <property type="project" value="UniProtKB-UniPathway"/>
</dbReference>
<dbReference type="KEGG" id="sita:101757173"/>
<dbReference type="InterPro" id="IPR013601">
    <property type="entry name" value="FAE1_typ3_polyketide_synth"/>
</dbReference>
<keyword evidence="3 4" id="KW-0012">Acyltransferase</keyword>
<evidence type="ECO:0000256" key="4">
    <source>
        <dbReference type="PIRNR" id="PIRNR036417"/>
    </source>
</evidence>
<dbReference type="EC" id="2.3.1.-" evidence="4"/>
<dbReference type="STRING" id="4555.A0A368SQ42"/>
<organism evidence="8">
    <name type="scientific">Setaria italica</name>
    <name type="common">Foxtail millet</name>
    <name type="synonym">Panicum italicum</name>
    <dbReference type="NCBI Taxonomy" id="4555"/>
    <lineage>
        <taxon>Eukaryota</taxon>
        <taxon>Viridiplantae</taxon>
        <taxon>Streptophyta</taxon>
        <taxon>Embryophyta</taxon>
        <taxon>Tracheophyta</taxon>
        <taxon>Spermatophyta</taxon>
        <taxon>Magnoliopsida</taxon>
        <taxon>Liliopsida</taxon>
        <taxon>Poales</taxon>
        <taxon>Poaceae</taxon>
        <taxon>PACMAD clade</taxon>
        <taxon>Panicoideae</taxon>
        <taxon>Panicodae</taxon>
        <taxon>Paniceae</taxon>
        <taxon>Cenchrinae</taxon>
        <taxon>Setaria</taxon>
    </lineage>
</organism>
<proteinExistence type="inferred from homology"/>
<dbReference type="Gene3D" id="3.40.47.10">
    <property type="match status" value="1"/>
</dbReference>
<evidence type="ECO:0000256" key="5">
    <source>
        <dbReference type="SAM" id="SignalP"/>
    </source>
</evidence>
<dbReference type="OrthoDB" id="329835at2759"/>
<sequence>MELIALLLVLLVVAAAYSASAAASHRRRSRCFLLDYVCYKPPDDLKFPTETMRALLDRSERLDGPARRFLLRVVVRSGLGEHTYAPRTLVAGRADGRATHQDCLDEMDPFFHGAVEELFARTPGLGPRDVDVLVVNVSTFHPAPSLASRIARAHGMRDDVAAYNLSGMGCGAVLVAVDLARNALRARSTRPALALVVSAECIVPNWYVGNDRSMMLGSCLFRCGGAAVLLANDPALRGRRAKMELRLVERATVAADDDAHGAIVQREDDEGRVGISLSRSLPKVAVAAFAANMRRLVPRVLPATELVRFAAAVACRKLLRRRGGGAATGSKINFKAGADHFCLHPGGVAVIDAVKRSMGLEERDVEPSRMTLHRWGNTSASSVWYVLSYMEAKGWLKVGDRVLMVAFGSGFKCNSCVWEVTGDMADKGAWAHCIDSYPPERLANPYMEKYGYINGGQGDGALLVQMPEHLDRDGPKKKAVLTLNLPAYISCVEVG</sequence>
<comment type="similarity">
    <text evidence="1 4">Belongs to the thiolase-like superfamily. Chalcone/stilbene synthases family.</text>
</comment>
<evidence type="ECO:0000313" key="8">
    <source>
        <dbReference type="EMBL" id="RCV44552.1"/>
    </source>
</evidence>
<dbReference type="EMBL" id="CM003536">
    <property type="protein sequence ID" value="RCV44552.1"/>
    <property type="molecule type" value="Genomic_DNA"/>
</dbReference>
<dbReference type="PANTHER" id="PTHR31561">
    <property type="entry name" value="3-KETOACYL-COA SYNTHASE"/>
    <property type="match status" value="1"/>
</dbReference>
<reference evidence="8" key="2">
    <citation type="submission" date="2015-07" db="EMBL/GenBank/DDBJ databases">
        <authorList>
            <person name="Noorani M."/>
        </authorList>
    </citation>
    <scope>NUCLEOTIDE SEQUENCE</scope>
    <source>
        <strain evidence="8">Yugu1</strain>
    </source>
</reference>
<dbReference type="CDD" id="cd00831">
    <property type="entry name" value="CHS_like"/>
    <property type="match status" value="1"/>
</dbReference>
<dbReference type="SUPFAM" id="SSF53901">
    <property type="entry name" value="Thiolase-like"/>
    <property type="match status" value="1"/>
</dbReference>
<evidence type="ECO:0000259" key="6">
    <source>
        <dbReference type="Pfam" id="PF08392"/>
    </source>
</evidence>
<dbReference type="SMR" id="A0A368SQ42"/>
<comment type="pathway">
    <text evidence="4">Lipid metabolism; fatty acid biosynthesis.</text>
</comment>
<dbReference type="PIRSF" id="PIRSF036417">
    <property type="entry name" value="3-ktacl-CoA_syn"/>
    <property type="match status" value="1"/>
</dbReference>